<dbReference type="PANTHER" id="PTHR46381:SF4">
    <property type="entry name" value="PROTEIN-TYROSINE-PHOSPHATASE MKP1"/>
    <property type="match status" value="1"/>
</dbReference>
<gene>
    <name evidence="13" type="ORF">E2562_008407</name>
</gene>
<keyword evidence="4" id="KW-0378">Hydrolase</keyword>
<comment type="catalytic activity">
    <reaction evidence="1">
        <text>Hydrolysis of terminal non-reducing N-acetyl-D-hexosamine residues in N-acetyl-beta-D-hexosaminides.</text>
        <dbReference type="EC" id="3.2.1.52"/>
    </reaction>
</comment>
<dbReference type="SMART" id="SM00195">
    <property type="entry name" value="DSPc"/>
    <property type="match status" value="1"/>
</dbReference>
<evidence type="ECO:0000256" key="8">
    <source>
        <dbReference type="PIRSR" id="PIRSR625705-1"/>
    </source>
</evidence>
<evidence type="ECO:0000256" key="4">
    <source>
        <dbReference type="ARBA" id="ARBA00022801"/>
    </source>
</evidence>
<dbReference type="SUPFAM" id="SSF51445">
    <property type="entry name" value="(Trans)glycosidases"/>
    <property type="match status" value="1"/>
</dbReference>
<feature type="region of interest" description="Disordered" evidence="9">
    <location>
        <begin position="931"/>
        <end position="981"/>
    </location>
</feature>
<dbReference type="OrthoDB" id="165342at2759"/>
<evidence type="ECO:0000256" key="1">
    <source>
        <dbReference type="ARBA" id="ARBA00001231"/>
    </source>
</evidence>
<evidence type="ECO:0000256" key="10">
    <source>
        <dbReference type="SAM" id="SignalP"/>
    </source>
</evidence>
<dbReference type="InterPro" id="IPR020422">
    <property type="entry name" value="TYR_PHOSPHATASE_DUAL_dom"/>
</dbReference>
<keyword evidence="7" id="KW-0326">Glycosidase</keyword>
<dbReference type="Pfam" id="PF14845">
    <property type="entry name" value="Glycohydro_20b2"/>
    <property type="match status" value="1"/>
</dbReference>
<dbReference type="PROSITE" id="PS00383">
    <property type="entry name" value="TYR_PHOSPHATASE_1"/>
    <property type="match status" value="1"/>
</dbReference>
<evidence type="ECO:0000256" key="9">
    <source>
        <dbReference type="SAM" id="MobiDB-lite"/>
    </source>
</evidence>
<feature type="signal peptide" evidence="10">
    <location>
        <begin position="1"/>
        <end position="20"/>
    </location>
</feature>
<dbReference type="CDD" id="cd14498">
    <property type="entry name" value="DSP"/>
    <property type="match status" value="1"/>
</dbReference>
<reference evidence="13 14" key="1">
    <citation type="submission" date="2019-11" db="EMBL/GenBank/DDBJ databases">
        <title>Whole genome sequence of Oryza granulata.</title>
        <authorList>
            <person name="Li W."/>
        </authorList>
    </citation>
    <scope>NUCLEOTIDE SEQUENCE [LARGE SCALE GENOMIC DNA]</scope>
    <source>
        <strain evidence="14">cv. Menghai</strain>
        <tissue evidence="13">Leaf</tissue>
    </source>
</reference>
<dbReference type="Pfam" id="PF00782">
    <property type="entry name" value="DSPc"/>
    <property type="match status" value="1"/>
</dbReference>
<evidence type="ECO:0000256" key="6">
    <source>
        <dbReference type="ARBA" id="ARBA00023180"/>
    </source>
</evidence>
<dbReference type="EC" id="3.2.1.52" evidence="3"/>
<dbReference type="InterPro" id="IPR000340">
    <property type="entry name" value="Dual-sp_phosphatase_cat-dom"/>
</dbReference>
<feature type="active site" description="Proton donor" evidence="8">
    <location>
        <position position="332"/>
    </location>
</feature>
<evidence type="ECO:0000256" key="5">
    <source>
        <dbReference type="ARBA" id="ARBA00022912"/>
    </source>
</evidence>
<dbReference type="Pfam" id="PF00728">
    <property type="entry name" value="Glyco_hydro_20"/>
    <property type="match status" value="1"/>
</dbReference>
<dbReference type="InterPro" id="IPR025705">
    <property type="entry name" value="Beta_hexosaminidase_sua/sub"/>
</dbReference>
<dbReference type="Pfam" id="PF25466">
    <property type="entry name" value="MPK1_gelsolin_C"/>
    <property type="match status" value="1"/>
</dbReference>
<dbReference type="InterPro" id="IPR029019">
    <property type="entry name" value="HEX_eukaryotic_N"/>
</dbReference>
<keyword evidence="10" id="KW-0732">Signal</keyword>
<dbReference type="PROSITE" id="PS50056">
    <property type="entry name" value="TYR_PHOSPHATASE_2"/>
    <property type="match status" value="1"/>
</dbReference>
<dbReference type="InterPro" id="IPR029006">
    <property type="entry name" value="ADF-H/Gelsolin-like_dom_sf"/>
</dbReference>
<evidence type="ECO:0000259" key="12">
    <source>
        <dbReference type="PROSITE" id="PS50056"/>
    </source>
</evidence>
<organism evidence="13 14">
    <name type="scientific">Oryza meyeriana var. granulata</name>
    <dbReference type="NCBI Taxonomy" id="110450"/>
    <lineage>
        <taxon>Eukaryota</taxon>
        <taxon>Viridiplantae</taxon>
        <taxon>Streptophyta</taxon>
        <taxon>Embryophyta</taxon>
        <taxon>Tracheophyta</taxon>
        <taxon>Spermatophyta</taxon>
        <taxon>Magnoliopsida</taxon>
        <taxon>Liliopsida</taxon>
        <taxon>Poales</taxon>
        <taxon>Poaceae</taxon>
        <taxon>BOP clade</taxon>
        <taxon>Oryzoideae</taxon>
        <taxon>Oryzeae</taxon>
        <taxon>Oryzinae</taxon>
        <taxon>Oryza</taxon>
        <taxon>Oryza meyeriana</taxon>
    </lineage>
</organism>
<comment type="similarity">
    <text evidence="2">Belongs to the glycosyl hydrolase 20 family.</text>
</comment>
<dbReference type="GO" id="GO:0004563">
    <property type="term" value="F:beta-N-acetylhexosaminidase activity"/>
    <property type="evidence" value="ECO:0007669"/>
    <property type="project" value="UniProtKB-EC"/>
</dbReference>
<keyword evidence="14" id="KW-1185">Reference proteome</keyword>
<feature type="region of interest" description="Disordered" evidence="9">
    <location>
        <begin position="524"/>
        <end position="551"/>
    </location>
</feature>
<dbReference type="PROSITE" id="PS50054">
    <property type="entry name" value="TYR_PHOSPHATASE_DUAL"/>
    <property type="match status" value="1"/>
</dbReference>
<sequence length="1161" mass="129280">MPSKLLAYLVVAHLAASVTAARHHPSPSSSTVTGKPVYLWPLPKNFTFGSQTLLVDPDLVLDAQGPGGGTAAVAEAFERYRLLIFTSWAHAVCNASGGYGIAKLTVFVASANETLELGVDESYSIYVAAAGDINSIVGGATIEANTIYGAIRGLETFSQLCVFNYDTKNVEVHHAPWYIQDEPRFAFRGLLLDTSRHFLPVDVIKQVIDSMSFSKLNVLHWHIIDEQSFPLEVPSYPNLWKGSYSKWERYTVEDARDIVSYARKRGIHVMAEIDVPGHAESWGNGYPKLWPSPKCREPLDVTSNFTFEVISGILSDMRKIFPFGLFHLGGDEVYTGCWNATPHVRQWLHERNMTTKDAYKYFVLKAQEIAINLNWIPVNWEETFNSFKENLNPLTIVHNWLGPGVCPKVVEKGFRCIMSNQGVWYLDHLDVPWEDFYTSEPLAGINNTAQQKLVLGGEVCMWGETVDTSDVQQTIWPRAAAAAVLFLNSSHVYWVQDLQLANWPSSFELPLNITRRSLDEWPRAGSDDVGEWPNPTTPGASKADGTASAKPGEGLRLDLSSLRSQGRKDQIAFFDKECSKVADHVYLGGDAVAKNRDILRKNGITHVLNCVGFVCPEYFKSDLVYRTLWLQDSPTEDITSILYDVFDYFEDVREHGGRVFVHCCQGVSRSTSLVIAYLMWREGQSFDDAFQLVKAARGIANPNMGFACQLLQCQKRVHAIPLSPNSVLRMYRMAPHSPYAPLHLVPKMLNEPSPAALDSRGAFIVHVLSSIYVWVGMKCDQVMEKDARAAAFQVVRYEKVQGHIKVVREGLEQPEFWDAFSSAPVNSDSNTKISKDQIDSASKTSPGSRRVESYDADFELVYKAVTGGVVPAFSSSGASDETHLPARESSWSSLRRKFISRSLARVYSDSALIRDLDPRVDRVQHLAAEASTSPPFLSPSSLSSDSSISSKSPLHQSSNEEPSKSVVGSIRSPSKTSSIAERRGGFSSLKLPSFQKDLVLPPRVPTSLRREEEVADKSINNGVKQPSGVCFPEKCTGNASTVHTKTGLTERTDSISEACSNVQLLVYRWPSMEKLTTFTRKDLDPKSVLIFVTPDDSRSEAVKTVHIWVGGEYESSKCVDTVDWQQVACDFFHLKEFSDTLPVKVFKERETENLLEALNAR</sequence>
<feature type="chain" id="PRO_5026054888" description="beta-N-acetylhexosaminidase" evidence="10">
    <location>
        <begin position="21"/>
        <end position="1161"/>
    </location>
</feature>
<dbReference type="InterPro" id="IPR057528">
    <property type="entry name" value="MPK1_C"/>
</dbReference>
<dbReference type="PRINTS" id="PR00738">
    <property type="entry name" value="GLHYDRLASE20"/>
</dbReference>
<evidence type="ECO:0000256" key="2">
    <source>
        <dbReference type="ARBA" id="ARBA00006285"/>
    </source>
</evidence>
<dbReference type="InterPro" id="IPR029021">
    <property type="entry name" value="Prot-tyrosine_phosphatase-like"/>
</dbReference>
<dbReference type="InterPro" id="IPR016130">
    <property type="entry name" value="Tyr_Pase_AS"/>
</dbReference>
<dbReference type="Gene3D" id="3.30.379.10">
    <property type="entry name" value="Chitobiase/beta-hexosaminidase domain 2-like"/>
    <property type="match status" value="1"/>
</dbReference>
<evidence type="ECO:0000313" key="14">
    <source>
        <dbReference type="Proteomes" id="UP000479710"/>
    </source>
</evidence>
<feature type="compositionally biased region" description="Low complexity" evidence="9">
    <location>
        <begin position="931"/>
        <end position="954"/>
    </location>
</feature>
<comment type="caution">
    <text evidence="13">The sequence shown here is derived from an EMBL/GenBank/DDBJ whole genome shotgun (WGS) entry which is preliminary data.</text>
</comment>
<dbReference type="SUPFAM" id="SSF55753">
    <property type="entry name" value="Actin depolymerizing proteins"/>
    <property type="match status" value="1"/>
</dbReference>
<dbReference type="Proteomes" id="UP000479710">
    <property type="component" value="Unassembled WGS sequence"/>
</dbReference>
<dbReference type="InterPro" id="IPR029018">
    <property type="entry name" value="Hex-like_dom2"/>
</dbReference>
<dbReference type="AlphaFoldDB" id="A0A6G1EGY6"/>
<evidence type="ECO:0000256" key="3">
    <source>
        <dbReference type="ARBA" id="ARBA00012663"/>
    </source>
</evidence>
<name>A0A6G1EGY6_9ORYZ</name>
<dbReference type="GO" id="GO:0005975">
    <property type="term" value="P:carbohydrate metabolic process"/>
    <property type="evidence" value="ECO:0007669"/>
    <property type="project" value="InterPro"/>
</dbReference>
<dbReference type="InterPro" id="IPR015883">
    <property type="entry name" value="Glyco_hydro_20_cat"/>
</dbReference>
<feature type="region of interest" description="Disordered" evidence="9">
    <location>
        <begin position="825"/>
        <end position="849"/>
    </location>
</feature>
<dbReference type="EMBL" id="SPHZ02000003">
    <property type="protein sequence ID" value="KAF0924080.1"/>
    <property type="molecule type" value="Genomic_DNA"/>
</dbReference>
<feature type="domain" description="Tyrosine specific protein phosphatases" evidence="12">
    <location>
        <begin position="636"/>
        <end position="697"/>
    </location>
</feature>
<evidence type="ECO:0000259" key="11">
    <source>
        <dbReference type="PROSITE" id="PS50054"/>
    </source>
</evidence>
<keyword evidence="6" id="KW-0325">Glycoprotein</keyword>
<evidence type="ECO:0000313" key="13">
    <source>
        <dbReference type="EMBL" id="KAF0924080.1"/>
    </source>
</evidence>
<proteinExistence type="inferred from homology"/>
<keyword evidence="5" id="KW-0904">Protein phosphatase</keyword>
<dbReference type="InterPro" id="IPR017853">
    <property type="entry name" value="GH"/>
</dbReference>
<feature type="domain" description="Tyrosine-protein phosphatase" evidence="11">
    <location>
        <begin position="577"/>
        <end position="719"/>
    </location>
</feature>
<dbReference type="Gene3D" id="3.20.20.80">
    <property type="entry name" value="Glycosidases"/>
    <property type="match status" value="1"/>
</dbReference>
<dbReference type="SUPFAM" id="SSF52799">
    <property type="entry name" value="(Phosphotyrosine protein) phosphatases II"/>
    <property type="match status" value="1"/>
</dbReference>
<dbReference type="InterPro" id="IPR000387">
    <property type="entry name" value="Tyr_Pase_dom"/>
</dbReference>
<accession>A0A6G1EGY6</accession>
<dbReference type="SUPFAM" id="SSF55545">
    <property type="entry name" value="beta-N-acetylhexosaminidase-like domain"/>
    <property type="match status" value="1"/>
</dbReference>
<dbReference type="GO" id="GO:0004721">
    <property type="term" value="F:phosphoprotein phosphatase activity"/>
    <property type="evidence" value="ECO:0007669"/>
    <property type="project" value="UniProtKB-KW"/>
</dbReference>
<dbReference type="PANTHER" id="PTHR46381">
    <property type="entry name" value="MKPA PROTEIN"/>
    <property type="match status" value="1"/>
</dbReference>
<dbReference type="Gene3D" id="3.90.190.10">
    <property type="entry name" value="Protein tyrosine phosphatase superfamily"/>
    <property type="match status" value="1"/>
</dbReference>
<evidence type="ECO:0000256" key="7">
    <source>
        <dbReference type="ARBA" id="ARBA00023295"/>
    </source>
</evidence>
<dbReference type="Gene3D" id="3.40.20.10">
    <property type="entry name" value="Severin"/>
    <property type="match status" value="1"/>
</dbReference>
<protein>
    <recommendedName>
        <fullName evidence="3">beta-N-acetylhexosaminidase</fullName>
        <ecNumber evidence="3">3.2.1.52</ecNumber>
    </recommendedName>
</protein>